<feature type="compositionally biased region" description="Acidic residues" evidence="1">
    <location>
        <begin position="161"/>
        <end position="174"/>
    </location>
</feature>
<name>A0ABP0I781_9DINO</name>
<dbReference type="EMBL" id="CAXAMM010003069">
    <property type="protein sequence ID" value="CAK8998428.1"/>
    <property type="molecule type" value="Genomic_DNA"/>
</dbReference>
<evidence type="ECO:0000313" key="3">
    <source>
        <dbReference type="Proteomes" id="UP001642464"/>
    </source>
</evidence>
<proteinExistence type="predicted"/>
<evidence type="ECO:0000313" key="2">
    <source>
        <dbReference type="EMBL" id="CAK8998428.1"/>
    </source>
</evidence>
<accession>A0ABP0I781</accession>
<feature type="region of interest" description="Disordered" evidence="1">
    <location>
        <begin position="1"/>
        <end position="30"/>
    </location>
</feature>
<feature type="region of interest" description="Disordered" evidence="1">
    <location>
        <begin position="154"/>
        <end position="237"/>
    </location>
</feature>
<sequence length="319" mass="33410">MMGGLRCGSQLERDSLKSTSGARGSTRHHGAVWSRNSAPSFSSFGSFSLSFLLLFVGASSDEPCSSSSLLVMIRDYAPNCIGACPAICTPLEGLITAVMMGADPIEVICPVWEIFSCMGQEEVIDFCTPLLDAAKVYAGIDLPRSDSELREACHVTTQEAESTEEEAEEEEAEEPSASQSLSAQSGTETTIDSDTISNQTSNESTETTSTQTRTQTTATATSTTTATVSGTSTEKTDTNATTTFDILSPVDGDNLTATLSNSTSNSTDGEGITVGMGAGSTSILTENSTTTAFDAVFLDAAHGAFFSCFLCFMATAWSI</sequence>
<reference evidence="2 3" key="1">
    <citation type="submission" date="2024-02" db="EMBL/GenBank/DDBJ databases">
        <authorList>
            <person name="Chen Y."/>
            <person name="Shah S."/>
            <person name="Dougan E. K."/>
            <person name="Thang M."/>
            <person name="Chan C."/>
        </authorList>
    </citation>
    <scope>NUCLEOTIDE SEQUENCE [LARGE SCALE GENOMIC DNA]</scope>
</reference>
<dbReference type="Proteomes" id="UP001642464">
    <property type="component" value="Unassembled WGS sequence"/>
</dbReference>
<protein>
    <submittedName>
        <fullName evidence="2">Uncharacterized protein</fullName>
    </submittedName>
</protein>
<organism evidence="2 3">
    <name type="scientific">Durusdinium trenchii</name>
    <dbReference type="NCBI Taxonomy" id="1381693"/>
    <lineage>
        <taxon>Eukaryota</taxon>
        <taxon>Sar</taxon>
        <taxon>Alveolata</taxon>
        <taxon>Dinophyceae</taxon>
        <taxon>Suessiales</taxon>
        <taxon>Symbiodiniaceae</taxon>
        <taxon>Durusdinium</taxon>
    </lineage>
</organism>
<comment type="caution">
    <text evidence="2">The sequence shown here is derived from an EMBL/GenBank/DDBJ whole genome shotgun (WGS) entry which is preliminary data.</text>
</comment>
<gene>
    <name evidence="2" type="ORF">SCF082_LOCUS5646</name>
</gene>
<feature type="compositionally biased region" description="Low complexity" evidence="1">
    <location>
        <begin position="195"/>
        <end position="233"/>
    </location>
</feature>
<feature type="compositionally biased region" description="Low complexity" evidence="1">
    <location>
        <begin position="175"/>
        <end position="185"/>
    </location>
</feature>
<evidence type="ECO:0000256" key="1">
    <source>
        <dbReference type="SAM" id="MobiDB-lite"/>
    </source>
</evidence>
<keyword evidence="3" id="KW-1185">Reference proteome</keyword>